<proteinExistence type="inferred from homology"/>
<evidence type="ECO:0000313" key="10">
    <source>
        <dbReference type="Proteomes" id="UP000253034"/>
    </source>
</evidence>
<evidence type="ECO:0000256" key="5">
    <source>
        <dbReference type="ARBA" id="ARBA00022989"/>
    </source>
</evidence>
<comment type="caution">
    <text evidence="9">The sequence shown here is derived from an EMBL/GenBank/DDBJ whole genome shotgun (WGS) entry which is preliminary data.</text>
</comment>
<evidence type="ECO:0000256" key="3">
    <source>
        <dbReference type="ARBA" id="ARBA00022475"/>
    </source>
</evidence>
<evidence type="ECO:0000256" key="4">
    <source>
        <dbReference type="ARBA" id="ARBA00022692"/>
    </source>
</evidence>
<dbReference type="SUPFAM" id="SSF161098">
    <property type="entry name" value="MetI-like"/>
    <property type="match status" value="1"/>
</dbReference>
<comment type="similarity">
    <text evidence="7">Belongs to the binding-protein-dependent transport system permease family.</text>
</comment>
<gene>
    <name evidence="9" type="ORF">DFR58_1068</name>
</gene>
<organism evidence="9 10">
    <name type="scientific">Anaerobacterium chartisolvens</name>
    <dbReference type="NCBI Taxonomy" id="1297424"/>
    <lineage>
        <taxon>Bacteria</taxon>
        <taxon>Bacillati</taxon>
        <taxon>Bacillota</taxon>
        <taxon>Clostridia</taxon>
        <taxon>Eubacteriales</taxon>
        <taxon>Oscillospiraceae</taxon>
        <taxon>Anaerobacterium</taxon>
    </lineage>
</organism>
<dbReference type="GO" id="GO:0055085">
    <property type="term" value="P:transmembrane transport"/>
    <property type="evidence" value="ECO:0007669"/>
    <property type="project" value="InterPro"/>
</dbReference>
<evidence type="ECO:0000256" key="1">
    <source>
        <dbReference type="ARBA" id="ARBA00004651"/>
    </source>
</evidence>
<dbReference type="InterPro" id="IPR000515">
    <property type="entry name" value="MetI-like"/>
</dbReference>
<evidence type="ECO:0000313" key="9">
    <source>
        <dbReference type="EMBL" id="RCX17843.1"/>
    </source>
</evidence>
<evidence type="ECO:0000256" key="2">
    <source>
        <dbReference type="ARBA" id="ARBA00022448"/>
    </source>
</evidence>
<dbReference type="GO" id="GO:0005886">
    <property type="term" value="C:plasma membrane"/>
    <property type="evidence" value="ECO:0007669"/>
    <property type="project" value="UniProtKB-SubCell"/>
</dbReference>
<keyword evidence="10" id="KW-1185">Reference proteome</keyword>
<feature type="transmembrane region" description="Helical" evidence="7">
    <location>
        <begin position="201"/>
        <end position="228"/>
    </location>
</feature>
<reference evidence="9 10" key="1">
    <citation type="submission" date="2018-07" db="EMBL/GenBank/DDBJ databases">
        <title>Genomic Encyclopedia of Type Strains, Phase IV (KMG-IV): sequencing the most valuable type-strain genomes for metagenomic binning, comparative biology and taxonomic classification.</title>
        <authorList>
            <person name="Goeker M."/>
        </authorList>
    </citation>
    <scope>NUCLEOTIDE SEQUENCE [LARGE SCALE GENOMIC DNA]</scope>
    <source>
        <strain evidence="9 10">DSM 27016</strain>
    </source>
</reference>
<feature type="transmembrane region" description="Helical" evidence="7">
    <location>
        <begin position="93"/>
        <end position="116"/>
    </location>
</feature>
<comment type="subcellular location">
    <subcellularLocation>
        <location evidence="1 7">Cell membrane</location>
        <topology evidence="1 7">Multi-pass membrane protein</topology>
    </subcellularLocation>
</comment>
<keyword evidence="3" id="KW-1003">Cell membrane</keyword>
<name>A0A369B8J7_9FIRM</name>
<keyword evidence="4 7" id="KW-0812">Transmembrane</keyword>
<feature type="transmembrane region" description="Helical" evidence="7">
    <location>
        <begin position="28"/>
        <end position="56"/>
    </location>
</feature>
<dbReference type="PANTHER" id="PTHR43744">
    <property type="entry name" value="ABC TRANSPORTER PERMEASE PROTEIN MG189-RELATED-RELATED"/>
    <property type="match status" value="1"/>
</dbReference>
<evidence type="ECO:0000256" key="7">
    <source>
        <dbReference type="RuleBase" id="RU363032"/>
    </source>
</evidence>
<keyword evidence="5 7" id="KW-1133">Transmembrane helix</keyword>
<dbReference type="RefSeq" id="WP_114296997.1">
    <property type="nucleotide sequence ID" value="NZ_QPJT01000006.1"/>
</dbReference>
<dbReference type="Gene3D" id="1.10.3720.10">
    <property type="entry name" value="MetI-like"/>
    <property type="match status" value="1"/>
</dbReference>
<feature type="transmembrane region" description="Helical" evidence="7">
    <location>
        <begin position="128"/>
        <end position="148"/>
    </location>
</feature>
<accession>A0A369B8J7</accession>
<evidence type="ECO:0000256" key="6">
    <source>
        <dbReference type="ARBA" id="ARBA00023136"/>
    </source>
</evidence>
<keyword evidence="2 7" id="KW-0813">Transport</keyword>
<feature type="domain" description="ABC transmembrane type-1" evidence="8">
    <location>
        <begin position="93"/>
        <end position="299"/>
    </location>
</feature>
<feature type="transmembrane region" description="Helical" evidence="7">
    <location>
        <begin position="160"/>
        <end position="181"/>
    </location>
</feature>
<protein>
    <submittedName>
        <fullName evidence="9">Carbohydrate ABC transporter membrane protein 2 (CUT1 family)</fullName>
    </submittedName>
</protein>
<dbReference type="PANTHER" id="PTHR43744:SF9">
    <property type="entry name" value="POLYGALACTURONAN_RHAMNOGALACTURONAN TRANSPORT SYSTEM PERMEASE PROTEIN YTCP"/>
    <property type="match status" value="1"/>
</dbReference>
<dbReference type="PROSITE" id="PS50928">
    <property type="entry name" value="ABC_TM1"/>
    <property type="match status" value="1"/>
</dbReference>
<dbReference type="Proteomes" id="UP000253034">
    <property type="component" value="Unassembled WGS sequence"/>
</dbReference>
<dbReference type="CDD" id="cd06261">
    <property type="entry name" value="TM_PBP2"/>
    <property type="match status" value="1"/>
</dbReference>
<dbReference type="EMBL" id="QPJT01000006">
    <property type="protein sequence ID" value="RCX17843.1"/>
    <property type="molecule type" value="Genomic_DNA"/>
</dbReference>
<dbReference type="Pfam" id="PF00528">
    <property type="entry name" value="BPD_transp_1"/>
    <property type="match status" value="1"/>
</dbReference>
<evidence type="ECO:0000259" key="8">
    <source>
        <dbReference type="PROSITE" id="PS50928"/>
    </source>
</evidence>
<sequence length="317" mass="35200">MSQSAFGENSSNFKFTGKKRSPGSVSPVANFILNIIFIVFMALCMLPFILVFIISITDESAIAANGYSFFPEKLGTTAYEYIFKIGDQMLNSFGISAFVTIAGTVTGVAIMTMYAYALFRDGFKYRRFFSFMAIFTILFNGGTVPSYIINTQLLGLKDNVLALILPLCVDAFYIMVLRTFLKSSIHESIIDSAMIDGANELKILVSIVFPMSLPGIATIALFSTLAYWNDWFNALLYIRTEKLFPLQYLLSQVQSEIDFLVRNSSMLGANASDAFKSVPAESSRMAMVFISTLPITLAYPFFQRYFIQGLQVGAVKG</sequence>
<dbReference type="OrthoDB" id="9771544at2"/>
<dbReference type="InterPro" id="IPR035906">
    <property type="entry name" value="MetI-like_sf"/>
</dbReference>
<feature type="transmembrane region" description="Helical" evidence="7">
    <location>
        <begin position="285"/>
        <end position="302"/>
    </location>
</feature>
<keyword evidence="6 7" id="KW-0472">Membrane</keyword>
<dbReference type="AlphaFoldDB" id="A0A369B8J7"/>